<dbReference type="InterPro" id="IPR033922">
    <property type="entry name" value="NAD_bind_Glu_DH"/>
</dbReference>
<dbReference type="PIRSF" id="PIRSF000185">
    <property type="entry name" value="Glu_DH"/>
    <property type="match status" value="1"/>
</dbReference>
<feature type="binding site" evidence="5">
    <location>
        <position position="186"/>
    </location>
    <ligand>
        <name>NAD(+)</name>
        <dbReference type="ChEBI" id="CHEBI:57540"/>
    </ligand>
</feature>
<dbReference type="InterPro" id="IPR036291">
    <property type="entry name" value="NAD(P)-bd_dom_sf"/>
</dbReference>
<dbReference type="GO" id="GO:0004352">
    <property type="term" value="F:glutamate dehydrogenase (NAD+) activity"/>
    <property type="evidence" value="ECO:0007669"/>
    <property type="project" value="TreeGrafter"/>
</dbReference>
<dbReference type="InterPro" id="IPR014362">
    <property type="entry name" value="Glu_DH"/>
</dbReference>
<dbReference type="InterPro" id="IPR046346">
    <property type="entry name" value="Aminoacid_DH-like_N_sf"/>
</dbReference>
<proteinExistence type="inferred from homology"/>
<keyword evidence="5" id="KW-0520">NAD</keyword>
<keyword evidence="5" id="KW-0547">Nucleotide-binding</keyword>
<dbReference type="AlphaFoldDB" id="A0A1F5S1Y7"/>
<feature type="binding site" evidence="5">
    <location>
        <position position="90"/>
    </location>
    <ligand>
        <name>substrate</name>
    </ligand>
</feature>
<dbReference type="FunFam" id="3.40.50.10860:FF:000003">
    <property type="entry name" value="Glutamate dehydrogenase"/>
    <property type="match status" value="1"/>
</dbReference>
<dbReference type="Pfam" id="PF02812">
    <property type="entry name" value="ELFV_dehydrog_N"/>
    <property type="match status" value="1"/>
</dbReference>
<evidence type="ECO:0000256" key="3">
    <source>
        <dbReference type="PIRNR" id="PIRNR000185"/>
    </source>
</evidence>
<feature type="binding site" evidence="5">
    <location>
        <position position="356"/>
    </location>
    <ligand>
        <name>substrate</name>
    </ligand>
</feature>
<name>A0A1F5S1Y7_9BACT</name>
<feature type="binding site" evidence="5">
    <location>
        <position position="66"/>
    </location>
    <ligand>
        <name>substrate</name>
    </ligand>
</feature>
<dbReference type="InterPro" id="IPR033524">
    <property type="entry name" value="Glu/Leu/Phe/Val_DH_AS"/>
</dbReference>
<dbReference type="SUPFAM" id="SSF53223">
    <property type="entry name" value="Aminoacid dehydrogenase-like, N-terminal domain"/>
    <property type="match status" value="1"/>
</dbReference>
<dbReference type="Gene3D" id="3.40.50.720">
    <property type="entry name" value="NAD(P)-binding Rossmann-like Domain"/>
    <property type="match status" value="1"/>
</dbReference>
<evidence type="ECO:0000313" key="10">
    <source>
        <dbReference type="Proteomes" id="UP000177407"/>
    </source>
</evidence>
<dbReference type="PROSITE" id="PS00074">
    <property type="entry name" value="GLFV_DEHYDROGENASE"/>
    <property type="match status" value="1"/>
</dbReference>
<dbReference type="PRINTS" id="PR00082">
    <property type="entry name" value="GLFDHDRGNASE"/>
</dbReference>
<dbReference type="GO" id="GO:0000166">
    <property type="term" value="F:nucleotide binding"/>
    <property type="evidence" value="ECO:0007669"/>
    <property type="project" value="UniProtKB-KW"/>
</dbReference>
<dbReference type="SMART" id="SM00839">
    <property type="entry name" value="ELFV_dehydrog"/>
    <property type="match status" value="1"/>
</dbReference>
<dbReference type="EMBL" id="MFGA01000021">
    <property type="protein sequence ID" value="OGF20656.1"/>
    <property type="molecule type" value="Genomic_DNA"/>
</dbReference>
<dbReference type="SUPFAM" id="SSF51735">
    <property type="entry name" value="NAD(P)-binding Rossmann-fold domains"/>
    <property type="match status" value="1"/>
</dbReference>
<dbReference type="GO" id="GO:0006538">
    <property type="term" value="P:L-glutamate catabolic process"/>
    <property type="evidence" value="ECO:0007669"/>
    <property type="project" value="TreeGrafter"/>
</dbReference>
<sequence length="422" mass="46618">MLPLESALNQLKKAADLIKLDTNVLEILKKPNRILQFSIPVRMDNGTMKIFDGYRVQWNNARGPYKGGIRFHPKADLNEVEALSFWMTIKCAAVGIPYGGAKGGVTVDPKVLSQGELERLSRGYANAVREIIGPEKDIPAPDVYTTPQIMAWIMDEYSKFKGYNVPGVVTGKPIEVGGSQGRGVATAQGGFYILEKIVEKLNIDPKKTSVVIQGFGNAGYNMADFCFHAGYKIIGISDSKTAIIDKTGNGFDSHEIIKIKEKKGIVDVCECQEIQCSCQNHAHITNEELLKTECDILILAALENQITKDNVGEIKAKVILELANGPTSSEADEKLFEKGILVVPDVLANAGGVTVSYFEWVQNLANYYWTEVEVFQKLKKIMVENFDEAWKIKEENKTDLRTAVFALALERLALAIKARGVV</sequence>
<keyword evidence="2 3" id="KW-0560">Oxidoreductase</keyword>
<evidence type="ECO:0000256" key="6">
    <source>
        <dbReference type="PIRSR" id="PIRSR000185-3"/>
    </source>
</evidence>
<evidence type="ECO:0000313" key="9">
    <source>
        <dbReference type="EMBL" id="OGF20656.1"/>
    </source>
</evidence>
<evidence type="ECO:0000256" key="7">
    <source>
        <dbReference type="RuleBase" id="RU004417"/>
    </source>
</evidence>
<dbReference type="InterPro" id="IPR006097">
    <property type="entry name" value="Glu/Leu/Phe/Val/Trp_DH_dimer"/>
</dbReference>
<dbReference type="PANTHER" id="PTHR11606:SF13">
    <property type="entry name" value="GLUTAMATE DEHYDROGENASE 1, MITOCHONDRIAL"/>
    <property type="match status" value="1"/>
</dbReference>
<reference evidence="9 10" key="1">
    <citation type="journal article" date="2016" name="Nat. Commun.">
        <title>Thousands of microbial genomes shed light on interconnected biogeochemical processes in an aquifer system.</title>
        <authorList>
            <person name="Anantharaman K."/>
            <person name="Brown C.T."/>
            <person name="Hug L.A."/>
            <person name="Sharon I."/>
            <person name="Castelle C.J."/>
            <person name="Probst A.J."/>
            <person name="Thomas B.C."/>
            <person name="Singh A."/>
            <person name="Wilkins M.J."/>
            <person name="Karaoz U."/>
            <person name="Brodie E.L."/>
            <person name="Williams K.H."/>
            <person name="Hubbard S.S."/>
            <person name="Banfield J.F."/>
        </authorList>
    </citation>
    <scope>NUCLEOTIDE SEQUENCE [LARGE SCALE GENOMIC DNA]</scope>
</reference>
<dbReference type="PANTHER" id="PTHR11606">
    <property type="entry name" value="GLUTAMATE DEHYDROGENASE"/>
    <property type="match status" value="1"/>
</dbReference>
<feature type="domain" description="Glutamate/phenylalanine/leucine/valine/L-tryptophan dehydrogenase C-terminal" evidence="8">
    <location>
        <begin position="179"/>
        <end position="420"/>
    </location>
</feature>
<protein>
    <recommendedName>
        <fullName evidence="3">Glutamate dehydrogenase</fullName>
    </recommendedName>
</protein>
<evidence type="ECO:0000256" key="4">
    <source>
        <dbReference type="PIRSR" id="PIRSR000185-1"/>
    </source>
</evidence>
<evidence type="ECO:0000256" key="5">
    <source>
        <dbReference type="PIRSR" id="PIRSR000185-2"/>
    </source>
</evidence>
<evidence type="ECO:0000256" key="2">
    <source>
        <dbReference type="ARBA" id="ARBA00023002"/>
    </source>
</evidence>
<dbReference type="Gene3D" id="3.40.50.10860">
    <property type="entry name" value="Leucine Dehydrogenase, chain A, domain 1"/>
    <property type="match status" value="1"/>
</dbReference>
<dbReference type="InterPro" id="IPR006095">
    <property type="entry name" value="Glu/Leu/Phe/Val/Trp_DH"/>
</dbReference>
<dbReference type="Proteomes" id="UP000177407">
    <property type="component" value="Unassembled WGS sequence"/>
</dbReference>
<accession>A0A1F5S1Y7</accession>
<feature type="site" description="Important for catalysis" evidence="6">
    <location>
        <position position="142"/>
    </location>
</feature>
<comment type="similarity">
    <text evidence="1 3 7">Belongs to the Glu/Leu/Phe/Val dehydrogenases family.</text>
</comment>
<dbReference type="CDD" id="cd01076">
    <property type="entry name" value="NAD_bind_1_Glu_DH"/>
    <property type="match status" value="1"/>
</dbReference>
<feature type="binding site" evidence="5">
    <location>
        <position position="217"/>
    </location>
    <ligand>
        <name>NAD(+)</name>
        <dbReference type="ChEBI" id="CHEBI:57540"/>
    </ligand>
</feature>
<comment type="caution">
    <text evidence="9">The sequence shown here is derived from an EMBL/GenBank/DDBJ whole genome shotgun (WGS) entry which is preliminary data.</text>
</comment>
<evidence type="ECO:0000256" key="1">
    <source>
        <dbReference type="ARBA" id="ARBA00006382"/>
    </source>
</evidence>
<evidence type="ECO:0000259" key="8">
    <source>
        <dbReference type="SMART" id="SM00839"/>
    </source>
</evidence>
<feature type="active site" description="Proton donor" evidence="4">
    <location>
        <position position="102"/>
    </location>
</feature>
<gene>
    <name evidence="9" type="ORF">A2257_01340</name>
</gene>
<dbReference type="InterPro" id="IPR006096">
    <property type="entry name" value="Glu/Leu/Phe/Val/Trp_DH_C"/>
</dbReference>
<organism evidence="9 10">
    <name type="scientific">Candidatus Falkowbacteria bacterium RIFOXYA2_FULL_38_12</name>
    <dbReference type="NCBI Taxonomy" id="1797993"/>
    <lineage>
        <taxon>Bacteria</taxon>
        <taxon>Candidatus Falkowiibacteriota</taxon>
    </lineage>
</organism>
<dbReference type="Pfam" id="PF00208">
    <property type="entry name" value="ELFV_dehydrog"/>
    <property type="match status" value="1"/>
</dbReference>